<evidence type="ECO:0000313" key="5">
    <source>
        <dbReference type="EMBL" id="AAQ91296.1"/>
    </source>
</evidence>
<dbReference type="Pfam" id="PF02018">
    <property type="entry name" value="CBM_4_9"/>
    <property type="match status" value="1"/>
</dbReference>
<name>Q6VUH4_9BACL</name>
<dbReference type="Gene3D" id="2.60.40.10">
    <property type="entry name" value="Immunoglobulins"/>
    <property type="match status" value="1"/>
</dbReference>
<dbReference type="CDD" id="cd14745">
    <property type="entry name" value="GH66"/>
    <property type="match status" value="1"/>
</dbReference>
<keyword evidence="3 5" id="KW-0378">Hydrolase</keyword>
<feature type="domain" description="CBM-cenC" evidence="4">
    <location>
        <begin position="771"/>
        <end position="854"/>
    </location>
</feature>
<dbReference type="AlphaFoldDB" id="Q6VUH4"/>
<dbReference type="SUPFAM" id="SSF51445">
    <property type="entry name" value="(Trans)glycosidases"/>
    <property type="match status" value="1"/>
</dbReference>
<evidence type="ECO:0000256" key="3">
    <source>
        <dbReference type="ARBA" id="ARBA00022801"/>
    </source>
</evidence>
<dbReference type="Pfam" id="PF13199">
    <property type="entry name" value="Glyco_hydro_66"/>
    <property type="match status" value="1"/>
</dbReference>
<dbReference type="Gene3D" id="2.60.40.1180">
    <property type="entry name" value="Golgi alpha-mannosidase II"/>
    <property type="match status" value="1"/>
</dbReference>
<accession>Q6VUH4</accession>
<dbReference type="InterPro" id="IPR003305">
    <property type="entry name" value="CenC_carb-bd"/>
</dbReference>
<keyword evidence="5" id="KW-0326">Glycosidase</keyword>
<dbReference type="InterPro" id="IPR025092">
    <property type="entry name" value="Glyco_hydro_66"/>
</dbReference>
<dbReference type="InterPro" id="IPR017853">
    <property type="entry name" value="GH"/>
</dbReference>
<gene>
    <name evidence="5" type="primary">dex1</name>
</gene>
<dbReference type="CAZy" id="CBM61">
    <property type="family name" value="Carbohydrate-Binding Module Family 61"/>
</dbReference>
<sequence length="905" mass="100225">MLAVSLTCTLLFSQMGWGSDEAAAASTGKVVYDVTTDKAMYDPGSTVEVRIDLKNRLGRDLTGGTVEIKAKHLESQIGETIRKPLDLKHSADVIMVGNWQAPNQDFKGYLLEVDVKDASGNVVDSDTVGVDVSSSWVKFPRYGYVWDFGQNTNTAERIDKLKNYHINALQYYDWKYRHHKPVAPDLRQWDDWSGRPIYGDTVRSYIASAKAVGMANMAYNMIYAATSGYDKDGVKQEWALYYADDNPRGQGHFSFKMADSTPTGITHLYFFNPLNPGWQNYIFAETNKIFEHFDFDGWHGDTVGEWGKMKTSDNRTLYVKDTYTEFLNKAKQAIGGKYLVFNPVGAQGIENASKANVDAIYAEIWPWDRDSEGELYDTYYSLKKEIEQSRKESGGKSLIVPAYMSYDYGEQNPGSPFNTAAVLLTDAAVYAAGGSRMELGDNGNMLSNEYFPAQNLYMTEDLKYRIGKLYDFIVAYENLLRDGQTETANRIEFPQYASSATGEPNKIWAYGKKDNRYEIIQMINLLGVSKNDWRANDGRKETPQKISNFEVKYYYTNDVNSVWLASPDSDDGRSKRLQFTKGSDGKGKYVLISVPSLEYWNMIYMSSDRSGGEEEQPGGIGKLMNGGFESGEAGWTYAGTAAHGVDSNDAFEGSKYWIWGPDAYTAKVSQTVSGLEPGTYSVSAKVKQNTGTPMISRMELSGLGGETVFVNIPHSGQYENISGTVQVVNGELNIAFYQEAPGNTNLQIDNVELIAGTGSSEENPPGSFPALVNGGFESGDISGWKATGTNVGVDGSDVNDGSFKCYFWSGQNYQQKIEQELTGLENGKYTVSAMVKQNTGTPLLSRMELSGYGGSPVYTNISHGNDYSMIKGTVQVTNGKLNIAFYQAAPGETNLQIDKVELVKD</sequence>
<dbReference type="Gene3D" id="2.60.120.260">
    <property type="entry name" value="Galactose-binding domain-like"/>
    <property type="match status" value="2"/>
</dbReference>
<reference evidence="5" key="1">
    <citation type="journal article" date="2005" name="Arch. Microbiol.">
        <title>Diverse dextranase genes from Paenibacillus species.</title>
        <authorList>
            <person name="Finnegan P.M."/>
            <person name="Brumbley S.M."/>
            <person name="O'Shea M.G."/>
            <person name="Nevalainen H."/>
            <person name="Bergquist P.L."/>
        </authorList>
    </citation>
    <scope>NUCLEOTIDE SEQUENCE</scope>
    <source>
        <strain evidence="5">Dex50-2</strain>
    </source>
</reference>
<dbReference type="InterPro" id="IPR013780">
    <property type="entry name" value="Glyco_hydro_b"/>
</dbReference>
<dbReference type="EC" id="3.2.1.11" evidence="5"/>
<dbReference type="EMBL" id="AY326310">
    <property type="protein sequence ID" value="AAQ91296.1"/>
    <property type="molecule type" value="Genomic_DNA"/>
</dbReference>
<organism evidence="5">
    <name type="scientific">Paenibacillus sp. Dex50-2</name>
    <dbReference type="NCBI Taxonomy" id="247649"/>
    <lineage>
        <taxon>Bacteria</taxon>
        <taxon>Bacillati</taxon>
        <taxon>Bacillota</taxon>
        <taxon>Bacilli</taxon>
        <taxon>Bacillales</taxon>
        <taxon>Paenibacillaceae</taxon>
        <taxon>Paenibacillus</taxon>
    </lineage>
</organism>
<comment type="similarity">
    <text evidence="1">Belongs to the glycosyl hydrolase 66 family.</text>
</comment>
<dbReference type="SUPFAM" id="SSF49785">
    <property type="entry name" value="Galactose-binding domain-like"/>
    <property type="match status" value="2"/>
</dbReference>
<dbReference type="InterPro" id="IPR008979">
    <property type="entry name" value="Galactose-bd-like_sf"/>
</dbReference>
<proteinExistence type="inferred from homology"/>
<keyword evidence="2" id="KW-0732">Signal</keyword>
<dbReference type="InterPro" id="IPR013783">
    <property type="entry name" value="Ig-like_fold"/>
</dbReference>
<dbReference type="GO" id="GO:0033904">
    <property type="term" value="F:dextranase activity"/>
    <property type="evidence" value="ECO:0007669"/>
    <property type="project" value="UniProtKB-EC"/>
</dbReference>
<evidence type="ECO:0000259" key="4">
    <source>
        <dbReference type="Pfam" id="PF02018"/>
    </source>
</evidence>
<dbReference type="CAZy" id="GH66">
    <property type="family name" value="Glycoside Hydrolase Family 66"/>
</dbReference>
<evidence type="ECO:0000256" key="1">
    <source>
        <dbReference type="ARBA" id="ARBA00010837"/>
    </source>
</evidence>
<protein>
    <submittedName>
        <fullName evidence="5">Dextranase 1</fullName>
        <ecNumber evidence="5">3.2.1.11</ecNumber>
    </submittedName>
</protein>
<dbReference type="Gene3D" id="3.20.20.80">
    <property type="entry name" value="Glycosidases"/>
    <property type="match status" value="1"/>
</dbReference>
<evidence type="ECO:0000256" key="2">
    <source>
        <dbReference type="ARBA" id="ARBA00022729"/>
    </source>
</evidence>